<proteinExistence type="predicted"/>
<dbReference type="GO" id="GO:0006952">
    <property type="term" value="P:defense response"/>
    <property type="evidence" value="ECO:0007669"/>
    <property type="project" value="InterPro"/>
</dbReference>
<accession>A0AA38W5I3</accession>
<dbReference type="Pfam" id="PF00931">
    <property type="entry name" value="NB-ARC"/>
    <property type="match status" value="1"/>
</dbReference>
<evidence type="ECO:0000256" key="1">
    <source>
        <dbReference type="ARBA" id="ARBA00022614"/>
    </source>
</evidence>
<keyword evidence="2" id="KW-0677">Repeat</keyword>
<dbReference type="InterPro" id="IPR035897">
    <property type="entry name" value="Toll_tir_struct_dom_sf"/>
</dbReference>
<dbReference type="FunFam" id="3.40.50.10140:FF:000007">
    <property type="entry name" value="Disease resistance protein (TIR-NBS-LRR class)"/>
    <property type="match status" value="1"/>
</dbReference>
<evidence type="ECO:0000256" key="2">
    <source>
        <dbReference type="ARBA" id="ARBA00022737"/>
    </source>
</evidence>
<reference evidence="5" key="1">
    <citation type="submission" date="2023-03" db="EMBL/GenBank/DDBJ databases">
        <title>Chromosome-scale reference genome and RAD-based genetic map of yellow starthistle (Centaurea solstitialis) reveal putative structural variation and QTLs associated with invader traits.</title>
        <authorList>
            <person name="Reatini B."/>
            <person name="Cang F.A."/>
            <person name="Jiang Q."/>
            <person name="Mckibben M.T.W."/>
            <person name="Barker M.S."/>
            <person name="Rieseberg L.H."/>
            <person name="Dlugosch K.M."/>
        </authorList>
    </citation>
    <scope>NUCLEOTIDE SEQUENCE</scope>
    <source>
        <strain evidence="5">CAN-66</strain>
        <tissue evidence="5">Leaf</tissue>
    </source>
</reference>
<evidence type="ECO:0000256" key="3">
    <source>
        <dbReference type="ARBA" id="ARBA00023027"/>
    </source>
</evidence>
<keyword evidence="3" id="KW-0520">NAD</keyword>
<dbReference type="PANTHER" id="PTHR11017">
    <property type="entry name" value="LEUCINE-RICH REPEAT-CONTAINING PROTEIN"/>
    <property type="match status" value="1"/>
</dbReference>
<dbReference type="InterPro" id="IPR027417">
    <property type="entry name" value="P-loop_NTPase"/>
</dbReference>
<dbReference type="Gene3D" id="1.10.8.430">
    <property type="entry name" value="Helical domain of apoptotic protease-activating factors"/>
    <property type="match status" value="1"/>
</dbReference>
<dbReference type="InterPro" id="IPR042197">
    <property type="entry name" value="Apaf_helical"/>
</dbReference>
<dbReference type="Gene3D" id="3.80.10.10">
    <property type="entry name" value="Ribonuclease Inhibitor"/>
    <property type="match status" value="2"/>
</dbReference>
<sequence length="1020" mass="116620">MASSPSSFDSTSSSSSQSRKYDVFLSFRGTDTRNTFVDHLYYALLQQGIDTFKDDEELREGQTIRPSLLKAIEDSQIAVIVFSENYVDSSWCLQELEYIMKCKVERDQIVIPIFYHIDPSEVRKQKRKYGEAFAKYEAEKKNVESWRKALFDAGNLVGHVAQGPETIFIKEIVSTISKRLCVAISSDNENLVGIEDRMQALKSMLAIDSQDVRMIGIWGLVVVDIVGDVRTLIKSRLRRKKVLLVLDDVDDADQLEALAGSHSWFNEGSRIIITTRDQHLLNIQQVNVLYEISLLNHDEAMKLFCMHALRHRNHIEDYDIISNEVVSYARGPPLALKIMGSFLYDKNMSEWASALARLKDIPDGKILEQLKVSYDGLEPLVKDLFLDIACFFRGEEKDKAMVVLEACGLHPKIGVRTLIEKALIIVSKEGSFDMHDLIQEMGHYIVRGKYPRNPEKHSRENHWIEALEVWSLGRRVPQNLPCIVANMKELWWFSCNGFPATSLSRNFQSSKLSYLRLQSSMLEQLWKGDKFLPNLKVLDLYRSRDLIKTPDFQGLPCLERLRLNHCDKLTDIHPSISYHETLISVEMSHCTSPETFPPISGMKKLETLKLSWCSQLCNIPEIQMNMDNMVEISLKGTRIKMVPASLGQCCTNLLSLDLGCCKSLESIEGNFHLLKHLKEFYLDKCENLKIPTEGLFDVNCCLQVLYFYNTSFKDLHPGIKFLGFSSSLMKLSLRSCDWINGDNSSVICELSNLKVLDLGDNDFRGCPCSLLQLDSLKFLNLSGCYNLVELPDLPKSIAILRAYDCDGLEIVDLPTNLRCLRRISLPIESISGDVDRKVQSMLQGNAIKDYSISLSFYASNIQIRDFSRRTLMLELPRNWYKEFDGFLICIFGKMFYGKDDVITIEDVMDKENEDVLEVSDGTPMEAWDNFMCYIYISFGSLRHTSWWKSTHTTISFSTRKHTNLKVELVPGINKGDLIERVKNTTNSSFWDMEPVEIIGDSESCIEIGWCHVDMVSLFGR</sequence>
<protein>
    <recommendedName>
        <fullName evidence="4">TIR domain-containing protein</fullName>
    </recommendedName>
</protein>
<dbReference type="SUPFAM" id="SSF52058">
    <property type="entry name" value="L domain-like"/>
    <property type="match status" value="1"/>
</dbReference>
<dbReference type="GO" id="GO:0043531">
    <property type="term" value="F:ADP binding"/>
    <property type="evidence" value="ECO:0007669"/>
    <property type="project" value="InterPro"/>
</dbReference>
<evidence type="ECO:0000313" key="5">
    <source>
        <dbReference type="EMBL" id="KAJ9539480.1"/>
    </source>
</evidence>
<dbReference type="PROSITE" id="PS50104">
    <property type="entry name" value="TIR"/>
    <property type="match status" value="1"/>
</dbReference>
<dbReference type="Proteomes" id="UP001172457">
    <property type="component" value="Chromosome 8"/>
</dbReference>
<evidence type="ECO:0000259" key="4">
    <source>
        <dbReference type="PROSITE" id="PS50104"/>
    </source>
</evidence>
<evidence type="ECO:0000313" key="6">
    <source>
        <dbReference type="Proteomes" id="UP001172457"/>
    </source>
</evidence>
<feature type="domain" description="TIR" evidence="4">
    <location>
        <begin position="19"/>
        <end position="180"/>
    </location>
</feature>
<dbReference type="SMART" id="SM00255">
    <property type="entry name" value="TIR"/>
    <property type="match status" value="1"/>
</dbReference>
<keyword evidence="1" id="KW-0433">Leucine-rich repeat</keyword>
<name>A0AA38W5I3_9ASTR</name>
<dbReference type="SUPFAM" id="SSF52540">
    <property type="entry name" value="P-loop containing nucleoside triphosphate hydrolases"/>
    <property type="match status" value="1"/>
</dbReference>
<keyword evidence="6" id="KW-1185">Reference proteome</keyword>
<dbReference type="AlphaFoldDB" id="A0AA38W5I3"/>
<dbReference type="InterPro" id="IPR044974">
    <property type="entry name" value="Disease_R_plants"/>
</dbReference>
<organism evidence="5 6">
    <name type="scientific">Centaurea solstitialis</name>
    <name type="common">yellow star-thistle</name>
    <dbReference type="NCBI Taxonomy" id="347529"/>
    <lineage>
        <taxon>Eukaryota</taxon>
        <taxon>Viridiplantae</taxon>
        <taxon>Streptophyta</taxon>
        <taxon>Embryophyta</taxon>
        <taxon>Tracheophyta</taxon>
        <taxon>Spermatophyta</taxon>
        <taxon>Magnoliopsida</taxon>
        <taxon>eudicotyledons</taxon>
        <taxon>Gunneridae</taxon>
        <taxon>Pentapetalae</taxon>
        <taxon>asterids</taxon>
        <taxon>campanulids</taxon>
        <taxon>Asterales</taxon>
        <taxon>Asteraceae</taxon>
        <taxon>Carduoideae</taxon>
        <taxon>Cardueae</taxon>
        <taxon>Centaureinae</taxon>
        <taxon>Centaurea</taxon>
    </lineage>
</organism>
<dbReference type="EMBL" id="JARYMX010000008">
    <property type="protein sequence ID" value="KAJ9539480.1"/>
    <property type="molecule type" value="Genomic_DNA"/>
</dbReference>
<comment type="caution">
    <text evidence="5">The sequence shown here is derived from an EMBL/GenBank/DDBJ whole genome shotgun (WGS) entry which is preliminary data.</text>
</comment>
<dbReference type="InterPro" id="IPR002182">
    <property type="entry name" value="NB-ARC"/>
</dbReference>
<dbReference type="Gene3D" id="3.40.50.300">
    <property type="entry name" value="P-loop containing nucleotide triphosphate hydrolases"/>
    <property type="match status" value="1"/>
</dbReference>
<dbReference type="PRINTS" id="PR00364">
    <property type="entry name" value="DISEASERSIST"/>
</dbReference>
<dbReference type="InterPro" id="IPR058192">
    <property type="entry name" value="WHD_ROQ1-like"/>
</dbReference>
<dbReference type="GO" id="GO:0007165">
    <property type="term" value="P:signal transduction"/>
    <property type="evidence" value="ECO:0007669"/>
    <property type="project" value="InterPro"/>
</dbReference>
<dbReference type="PANTHER" id="PTHR11017:SF340">
    <property type="entry name" value="NB-ARC-RELATED"/>
    <property type="match status" value="1"/>
</dbReference>
<dbReference type="Gene3D" id="3.40.50.10140">
    <property type="entry name" value="Toll/interleukin-1 receptor homology (TIR) domain"/>
    <property type="match status" value="1"/>
</dbReference>
<dbReference type="SUPFAM" id="SSF52200">
    <property type="entry name" value="Toll/Interleukin receptor TIR domain"/>
    <property type="match status" value="1"/>
</dbReference>
<gene>
    <name evidence="5" type="ORF">OSB04_032213</name>
</gene>
<dbReference type="InterPro" id="IPR000157">
    <property type="entry name" value="TIR_dom"/>
</dbReference>
<dbReference type="InterPro" id="IPR032675">
    <property type="entry name" value="LRR_dom_sf"/>
</dbReference>
<dbReference type="Pfam" id="PF01582">
    <property type="entry name" value="TIR"/>
    <property type="match status" value="1"/>
</dbReference>
<dbReference type="Pfam" id="PF23282">
    <property type="entry name" value="WHD_ROQ1"/>
    <property type="match status" value="1"/>
</dbReference>